<evidence type="ECO:0000313" key="1">
    <source>
        <dbReference type="EMBL" id="KAK3609384.1"/>
    </source>
</evidence>
<gene>
    <name evidence="1" type="ORF">CHS0354_011961</name>
</gene>
<comment type="caution">
    <text evidence="1">The sequence shown here is derived from an EMBL/GenBank/DDBJ whole genome shotgun (WGS) entry which is preliminary data.</text>
</comment>
<reference evidence="1" key="3">
    <citation type="submission" date="2023-05" db="EMBL/GenBank/DDBJ databases">
        <authorList>
            <person name="Smith C.H."/>
        </authorList>
    </citation>
    <scope>NUCLEOTIDE SEQUENCE</scope>
    <source>
        <strain evidence="1">CHS0354</strain>
        <tissue evidence="1">Mantle</tissue>
    </source>
</reference>
<protein>
    <submittedName>
        <fullName evidence="1">Uncharacterized protein</fullName>
    </submittedName>
</protein>
<dbReference type="Proteomes" id="UP001195483">
    <property type="component" value="Unassembled WGS sequence"/>
</dbReference>
<organism evidence="1 2">
    <name type="scientific">Potamilus streckersoni</name>
    <dbReference type="NCBI Taxonomy" id="2493646"/>
    <lineage>
        <taxon>Eukaryota</taxon>
        <taxon>Metazoa</taxon>
        <taxon>Spiralia</taxon>
        <taxon>Lophotrochozoa</taxon>
        <taxon>Mollusca</taxon>
        <taxon>Bivalvia</taxon>
        <taxon>Autobranchia</taxon>
        <taxon>Heteroconchia</taxon>
        <taxon>Palaeoheterodonta</taxon>
        <taxon>Unionida</taxon>
        <taxon>Unionoidea</taxon>
        <taxon>Unionidae</taxon>
        <taxon>Ambleminae</taxon>
        <taxon>Lampsilini</taxon>
        <taxon>Potamilus</taxon>
    </lineage>
</organism>
<accession>A0AAE0TFI4</accession>
<reference evidence="1" key="1">
    <citation type="journal article" date="2021" name="Genome Biol. Evol.">
        <title>A High-Quality Reference Genome for a Parasitic Bivalve with Doubly Uniparental Inheritance (Bivalvia: Unionida).</title>
        <authorList>
            <person name="Smith C.H."/>
        </authorList>
    </citation>
    <scope>NUCLEOTIDE SEQUENCE</scope>
    <source>
        <strain evidence="1">CHS0354</strain>
    </source>
</reference>
<evidence type="ECO:0000313" key="2">
    <source>
        <dbReference type="Proteomes" id="UP001195483"/>
    </source>
</evidence>
<dbReference type="EMBL" id="JAEAOA010000736">
    <property type="protein sequence ID" value="KAK3609384.1"/>
    <property type="molecule type" value="Genomic_DNA"/>
</dbReference>
<name>A0AAE0TFI4_9BIVA</name>
<proteinExistence type="predicted"/>
<sequence>MYYLLEQEEQFYLEEQCYQVHHNDQQYQYFQKGFEDRKDRTKSTSKTRFTWKTSLNSGNNVTGRPIYPKSSLRTRGTNKISRTLSTW</sequence>
<keyword evidence="2" id="KW-1185">Reference proteome</keyword>
<reference evidence="1" key="2">
    <citation type="journal article" date="2021" name="Genome Biol. Evol.">
        <title>Developing a high-quality reference genome for a parasitic bivalve with doubly uniparental inheritance (Bivalvia: Unionida).</title>
        <authorList>
            <person name="Smith C.H."/>
        </authorList>
    </citation>
    <scope>NUCLEOTIDE SEQUENCE</scope>
    <source>
        <strain evidence="1">CHS0354</strain>
        <tissue evidence="1">Mantle</tissue>
    </source>
</reference>
<dbReference type="AlphaFoldDB" id="A0AAE0TFI4"/>